<dbReference type="AlphaFoldDB" id="A0A1A8U7C2"/>
<keyword evidence="1" id="KW-0472">Membrane</keyword>
<dbReference type="EMBL" id="HAEJ01003747">
    <property type="protein sequence ID" value="SBS44204.1"/>
    <property type="molecule type" value="Transcribed_RNA"/>
</dbReference>
<dbReference type="EMBL" id="HADY01006469">
    <property type="protein sequence ID" value="SBP44954.1"/>
    <property type="molecule type" value="Transcribed_RNA"/>
</dbReference>
<name>A0A1A8U7C2_NOTFU</name>
<keyword evidence="1" id="KW-1133">Transmembrane helix</keyword>
<gene>
    <name evidence="2" type="primary">SNAP29</name>
</gene>
<organism evidence="2">
    <name type="scientific">Nothobranchius furzeri</name>
    <name type="common">Turquoise killifish</name>
    <dbReference type="NCBI Taxonomy" id="105023"/>
    <lineage>
        <taxon>Eukaryota</taxon>
        <taxon>Metazoa</taxon>
        <taxon>Chordata</taxon>
        <taxon>Craniata</taxon>
        <taxon>Vertebrata</taxon>
        <taxon>Euteleostomi</taxon>
        <taxon>Actinopterygii</taxon>
        <taxon>Neopterygii</taxon>
        <taxon>Teleostei</taxon>
        <taxon>Neoteleostei</taxon>
        <taxon>Acanthomorphata</taxon>
        <taxon>Ovalentaria</taxon>
        <taxon>Atherinomorphae</taxon>
        <taxon>Cyprinodontiformes</taxon>
        <taxon>Nothobranchiidae</taxon>
        <taxon>Nothobranchius</taxon>
    </lineage>
</organism>
<feature type="non-terminal residue" evidence="2">
    <location>
        <position position="1"/>
    </location>
</feature>
<evidence type="ECO:0000313" key="2">
    <source>
        <dbReference type="EMBL" id="SBS44204.1"/>
    </source>
</evidence>
<keyword evidence="1" id="KW-0812">Transmembrane</keyword>
<sequence length="61" mass="7223">KAYETNERYVSVTPVLLSYQYHFLICCRSNTLDFLLLLLLSFLQIFNNFYFKVECKSSSKA</sequence>
<feature type="transmembrane region" description="Helical" evidence="1">
    <location>
        <begin position="34"/>
        <end position="51"/>
    </location>
</feature>
<evidence type="ECO:0000256" key="1">
    <source>
        <dbReference type="SAM" id="Phobius"/>
    </source>
</evidence>
<reference evidence="2" key="2">
    <citation type="submission" date="2016-06" db="EMBL/GenBank/DDBJ databases">
        <title>The genome of a short-lived fish provides insights into sex chromosome evolution and the genetic control of aging.</title>
        <authorList>
            <person name="Reichwald K."/>
            <person name="Felder M."/>
            <person name="Petzold A."/>
            <person name="Koch P."/>
            <person name="Groth M."/>
            <person name="Platzer M."/>
        </authorList>
    </citation>
    <scope>NUCLEOTIDE SEQUENCE</scope>
    <source>
        <tissue evidence="2">Brain</tissue>
    </source>
</reference>
<proteinExistence type="predicted"/>
<accession>A0A1A8U7C2</accession>
<reference evidence="2" key="1">
    <citation type="submission" date="2016-05" db="EMBL/GenBank/DDBJ databases">
        <authorList>
            <person name="Lavstsen T."/>
            <person name="Jespersen J.S."/>
        </authorList>
    </citation>
    <scope>NUCLEOTIDE SEQUENCE</scope>
    <source>
        <tissue evidence="2">Brain</tissue>
    </source>
</reference>
<protein>
    <submittedName>
        <fullName evidence="2">Synaptosomal-associated protein 29</fullName>
    </submittedName>
</protein>